<evidence type="ECO:0000256" key="1">
    <source>
        <dbReference type="SAM" id="MobiDB-lite"/>
    </source>
</evidence>
<name>A0ABY8AM37_9ACTN</name>
<sequence length="126" mass="13698">MKEPVERGRRRGREGVLRKGSGGKRFDGGDGSAGRIGDVQGDRLGPGPGQTDAQYRRPHGMYTDPGPGERQDRRRIVLHHARQQRVQGGVQHGWVDTEQGCLGVEFIVKCDLGEHRAAGRALPGAP</sequence>
<dbReference type="Proteomes" id="UP001218629">
    <property type="component" value="Chromosome"/>
</dbReference>
<dbReference type="EMBL" id="CP095749">
    <property type="protein sequence ID" value="WEB46118.1"/>
    <property type="molecule type" value="Genomic_DNA"/>
</dbReference>
<organism evidence="3 4">
    <name type="scientific">Streptomyces yunnanensis</name>
    <dbReference type="NCBI Taxonomy" id="156453"/>
    <lineage>
        <taxon>Bacteria</taxon>
        <taxon>Bacillati</taxon>
        <taxon>Actinomycetota</taxon>
        <taxon>Actinomycetes</taxon>
        <taxon>Kitasatosporales</taxon>
        <taxon>Streptomycetaceae</taxon>
        <taxon>Streptomyces</taxon>
    </lineage>
</organism>
<dbReference type="EMBL" id="CP095749">
    <property type="protein sequence ID" value="WEB45509.1"/>
    <property type="molecule type" value="Genomic_DNA"/>
</dbReference>
<evidence type="ECO:0000313" key="4">
    <source>
        <dbReference type="Proteomes" id="UP001218629"/>
    </source>
</evidence>
<feature type="compositionally biased region" description="Basic and acidic residues" evidence="1">
    <location>
        <begin position="1"/>
        <end position="17"/>
    </location>
</feature>
<evidence type="ECO:0000313" key="3">
    <source>
        <dbReference type="EMBL" id="WEB46118.1"/>
    </source>
</evidence>
<feature type="region of interest" description="Disordered" evidence="1">
    <location>
        <begin position="1"/>
        <end position="72"/>
    </location>
</feature>
<keyword evidence="4" id="KW-1185">Reference proteome</keyword>
<accession>A0ABY8AM37</accession>
<evidence type="ECO:0000313" key="2">
    <source>
        <dbReference type="EMBL" id="WEB45509.1"/>
    </source>
</evidence>
<reference evidence="3 4" key="1">
    <citation type="submission" date="2022-03" db="EMBL/GenBank/DDBJ databases">
        <title>Streptomyces yunnanensis P86,complete genome.</title>
        <authorList>
            <person name="Chen S."/>
            <person name="Zhang Q."/>
        </authorList>
    </citation>
    <scope>NUCLEOTIDE SEQUENCE [LARGE SCALE GENOMIC DNA]</scope>
    <source>
        <strain evidence="3 4">P86</strain>
    </source>
</reference>
<proteinExistence type="predicted"/>
<gene>
    <name evidence="3" type="ORF">MOV08_00230</name>
    <name evidence="2" type="ORF">MOV08_43685</name>
</gene>
<protein>
    <submittedName>
        <fullName evidence="3">Uncharacterized protein</fullName>
    </submittedName>
</protein>